<feature type="domain" description="Putative Flp pilus-assembly TadG-like N-terminal" evidence="3">
    <location>
        <begin position="12"/>
        <end position="58"/>
    </location>
</feature>
<dbReference type="InterPro" id="IPR021202">
    <property type="entry name" value="Rv3654c-like"/>
</dbReference>
<evidence type="ECO:0000313" key="5">
    <source>
        <dbReference type="Proteomes" id="UP000670475"/>
    </source>
</evidence>
<keyword evidence="2" id="KW-1133">Transmembrane helix</keyword>
<proteinExistence type="predicted"/>
<keyword evidence="2" id="KW-0472">Membrane</keyword>
<dbReference type="NCBIfam" id="TIGR03816">
    <property type="entry name" value="tadE_like_DECH"/>
    <property type="match status" value="1"/>
</dbReference>
<dbReference type="InterPro" id="IPR028087">
    <property type="entry name" value="Tad_N"/>
</dbReference>
<dbReference type="Proteomes" id="UP000670475">
    <property type="component" value="Unassembled WGS sequence"/>
</dbReference>
<keyword evidence="2" id="KW-0812">Transmembrane</keyword>
<feature type="transmembrane region" description="Helical" evidence="2">
    <location>
        <begin position="12"/>
        <end position="35"/>
    </location>
</feature>
<reference evidence="4" key="1">
    <citation type="submission" date="2021-03" db="EMBL/GenBank/DDBJ databases">
        <title>Whole genome sequence of Streptomyces bomunensis MMS17-BM035.</title>
        <authorList>
            <person name="Lee J.H."/>
        </authorList>
    </citation>
    <scope>NUCLEOTIDE SEQUENCE</scope>
    <source>
        <strain evidence="4">MMS17-BM035</strain>
    </source>
</reference>
<dbReference type="RefSeq" id="WP_209338284.1">
    <property type="nucleotide sequence ID" value="NZ_JAGIQL010000006.1"/>
</dbReference>
<evidence type="ECO:0000313" key="4">
    <source>
        <dbReference type="EMBL" id="MBP0456500.1"/>
    </source>
</evidence>
<evidence type="ECO:0000256" key="2">
    <source>
        <dbReference type="SAM" id="Phobius"/>
    </source>
</evidence>
<keyword evidence="5" id="KW-1185">Reference proteome</keyword>
<dbReference type="EMBL" id="JAGIQL010000006">
    <property type="protein sequence ID" value="MBP0456500.1"/>
    <property type="molecule type" value="Genomic_DNA"/>
</dbReference>
<feature type="region of interest" description="Disordered" evidence="1">
    <location>
        <begin position="108"/>
        <end position="138"/>
    </location>
</feature>
<name>A0A940MAJ7_9ACTN</name>
<accession>A0A940MAJ7</accession>
<dbReference type="Pfam" id="PF13400">
    <property type="entry name" value="Tad"/>
    <property type="match status" value="1"/>
</dbReference>
<gene>
    <name evidence="4" type="ORF">JFN87_03150</name>
</gene>
<feature type="compositionally biased region" description="Pro residues" evidence="1">
    <location>
        <begin position="126"/>
        <end position="138"/>
    </location>
</feature>
<organism evidence="4 5">
    <name type="scientific">Streptomyces montanisoli</name>
    <dbReference type="NCBI Taxonomy" id="2798581"/>
    <lineage>
        <taxon>Bacteria</taxon>
        <taxon>Bacillati</taxon>
        <taxon>Actinomycetota</taxon>
        <taxon>Actinomycetes</taxon>
        <taxon>Kitasatosporales</taxon>
        <taxon>Streptomycetaceae</taxon>
        <taxon>Streptomyces</taxon>
    </lineage>
</organism>
<comment type="caution">
    <text evidence="4">The sequence shown here is derived from an EMBL/GenBank/DDBJ whole genome shotgun (WGS) entry which is preliminary data.</text>
</comment>
<dbReference type="AlphaFoldDB" id="A0A940MAJ7"/>
<sequence length="138" mass="13506">MSGRRRSEGDRGYATVVTAVAATVLCALFGVVLALGEAVVARHRAEAAADLAALAAADRAPAGRTAACRGARTVAGAQGARLVRCVLDGQVAEVTAAVRAGPYEPTALARAGPGLTASPGTSSDPAGPPAPEPPGGRP</sequence>
<protein>
    <submittedName>
        <fullName evidence="4">Flp pilus-assembly TadE/G-like family protein</fullName>
    </submittedName>
</protein>
<evidence type="ECO:0000259" key="3">
    <source>
        <dbReference type="Pfam" id="PF13400"/>
    </source>
</evidence>
<evidence type="ECO:0000256" key="1">
    <source>
        <dbReference type="SAM" id="MobiDB-lite"/>
    </source>
</evidence>